<evidence type="ECO:0000256" key="1">
    <source>
        <dbReference type="ARBA" id="ARBA00004162"/>
    </source>
</evidence>
<evidence type="ECO:0000256" key="9">
    <source>
        <dbReference type="ARBA" id="ARBA00022692"/>
    </source>
</evidence>
<evidence type="ECO:0000256" key="7">
    <source>
        <dbReference type="ARBA" id="ARBA00022614"/>
    </source>
</evidence>
<dbReference type="InterPro" id="IPR000719">
    <property type="entry name" value="Prot_kinase_dom"/>
</dbReference>
<evidence type="ECO:0000256" key="14">
    <source>
        <dbReference type="ARBA" id="ARBA00022840"/>
    </source>
</evidence>
<dbReference type="Pfam" id="PF23598">
    <property type="entry name" value="LRR_14"/>
    <property type="match status" value="1"/>
</dbReference>
<keyword evidence="25" id="KW-1185">Reference proteome</keyword>
<keyword evidence="8" id="KW-0808">Transferase</keyword>
<evidence type="ECO:0000256" key="19">
    <source>
        <dbReference type="ARBA" id="ARBA00047899"/>
    </source>
</evidence>
<dbReference type="EC" id="2.7.11.1" evidence="3"/>
<keyword evidence="13" id="KW-0418">Kinase</keyword>
<sequence length="1087" mass="118608">MRCGQPASRVLSGRARRPYMRVWDQVCISMSPAILLLLLPYVLQPMPTSFAQEWTSPFSNETATDRDALLQFKASLSQQSPALVSWNTTSDFCHWTGVTCSLRHKGRVSALNLSSAGLVGTISPAIGNLTFLKILDLSSNKLQGEIPSTIGRLWQLQYLIFTGNSLHGGITDGLSNCTGLVNIILDKNHLTGEIPSWLGGFPKLVALILSKNNLTGSIPPSLGNLTYLQVLYLQYNQLEGSIPKELGRLKNLQWFALLANHLSGEVPEAVFNLSSVIGFGVDQNDLHGTLPSNWGNNQPNLEFIYLAVNHFTGNVPASLANATMIDTIDLGLNNFTGRMPPEIGTLCPSIFSFDSNQIEASTMEGWEFVTLLTNCTWLRVLSFRNNMLAGQLPASVGNLSSTHLQVLYTGFNEIYGNIPPGIGNLVNLQKLFLSHNHFSGVLPSTIYRLKMMRALGIDGNMLSGTIPPSIGNLTLLQIITMDNNNLEGSLPSSISNLQMLSVATLSRNAFAGPIPKEIFNLSSLSYILDLSDNHFNSPLPPEVGSLTKLVYLNISRNNLSGSLPDTLSNCQSLLELHLDDNSFSGSLPTSISEMYGLVVLNLTENFLSGAIPQEFGRMKGLEELYLAHNNLSGQIPMTLQNMTSLSQLDISFNHLSGLVPMQGVFAKSTGFLFVGNNELCGGLQELHLPACPVHSRKHRDMKRHVVLIIIISTGSLFCVILVLLSFYWRRKKGPHATTMAGAAISFLDDKYPKVSYAELFQGTNGFSGSNLIGRGRYGSVYKGTLSLKNVETEVAVKVFDLQQSGSSKSFVVECGALSKIRHRNLISVITCCSSSDSKQNNFKAIVFEFMPNQSLDKWLHYLNPDSDVSRPIPGLTLLQRLNIAVNVADAMDYLHNNCEPPIVHCDLKPSNILLNVDFVACVGDFGIAKILSDSEGDPVINSNTFTGIRGTVGYVAPEYGEGGQVSLCGDVFSFGVLLLEMFTGKAPTDAMFVDGLTLQGFVEIAFPEKLMDIIDPVLLSTDETYARKPQHRSNGGEEIENAITSVSKLALSCTKLTPSERKPMSDAAAEMRKIRSCYLANLPRANN</sequence>
<keyword evidence="16 22" id="KW-0472">Membrane</keyword>
<dbReference type="GO" id="GO:0005524">
    <property type="term" value="F:ATP binding"/>
    <property type="evidence" value="ECO:0007669"/>
    <property type="project" value="UniProtKB-UniRule"/>
</dbReference>
<dbReference type="SMART" id="SM00369">
    <property type="entry name" value="LRR_TYP"/>
    <property type="match status" value="7"/>
</dbReference>
<dbReference type="InterPro" id="IPR001245">
    <property type="entry name" value="Ser-Thr/Tyr_kinase_cat_dom"/>
</dbReference>
<comment type="subcellular location">
    <subcellularLocation>
        <location evidence="1">Cell membrane</location>
        <topology evidence="1">Single-pass membrane protein</topology>
    </subcellularLocation>
</comment>
<dbReference type="FunFam" id="3.30.200.20:FF:001003">
    <property type="entry name" value="Putative leucine-rich repeat receptor-like protein kinase family protein"/>
    <property type="match status" value="1"/>
</dbReference>
<keyword evidence="12 21" id="KW-0547">Nucleotide-binding</keyword>
<evidence type="ECO:0000256" key="15">
    <source>
        <dbReference type="ARBA" id="ARBA00022989"/>
    </source>
</evidence>
<dbReference type="Gene3D" id="1.10.510.10">
    <property type="entry name" value="Transferase(Phosphotransferase) domain 1"/>
    <property type="match status" value="1"/>
</dbReference>
<dbReference type="GO" id="GO:0009791">
    <property type="term" value="P:post-embryonic development"/>
    <property type="evidence" value="ECO:0007669"/>
    <property type="project" value="UniProtKB-ARBA"/>
</dbReference>
<dbReference type="SMART" id="SM00220">
    <property type="entry name" value="S_TKc"/>
    <property type="match status" value="1"/>
</dbReference>
<keyword evidence="14 21" id="KW-0067">ATP-binding</keyword>
<dbReference type="SUPFAM" id="SSF52058">
    <property type="entry name" value="L domain-like"/>
    <property type="match status" value="2"/>
</dbReference>
<dbReference type="Pfam" id="PF08263">
    <property type="entry name" value="LRRNT_2"/>
    <property type="match status" value="1"/>
</dbReference>
<dbReference type="SUPFAM" id="SSF56112">
    <property type="entry name" value="Protein kinase-like (PK-like)"/>
    <property type="match status" value="1"/>
</dbReference>
<evidence type="ECO:0000256" key="4">
    <source>
        <dbReference type="ARBA" id="ARBA00022475"/>
    </source>
</evidence>
<keyword evidence="5" id="KW-0723">Serine/threonine-protein kinase</keyword>
<dbReference type="Gene3D" id="3.30.200.20">
    <property type="entry name" value="Phosphorylase Kinase, domain 1"/>
    <property type="match status" value="1"/>
</dbReference>
<evidence type="ECO:0000256" key="3">
    <source>
        <dbReference type="ARBA" id="ARBA00012513"/>
    </source>
</evidence>
<keyword evidence="10" id="KW-0732">Signal</keyword>
<dbReference type="PANTHER" id="PTHR27008:SF521">
    <property type="entry name" value="OS11G0490200 PROTEIN"/>
    <property type="match status" value="1"/>
</dbReference>
<proteinExistence type="inferred from homology"/>
<dbReference type="Pfam" id="PF07714">
    <property type="entry name" value="PK_Tyr_Ser-Thr"/>
    <property type="match status" value="1"/>
</dbReference>
<dbReference type="FunFam" id="1.10.510.10:FF:000358">
    <property type="entry name" value="Putative leucine-rich repeat receptor-like serine/threonine-protein kinase"/>
    <property type="match status" value="1"/>
</dbReference>
<comment type="similarity">
    <text evidence="2">Belongs to the protein kinase superfamily. Ser/Thr protein kinase family.</text>
</comment>
<evidence type="ECO:0000313" key="24">
    <source>
        <dbReference type="EMBL" id="CAD6256920.1"/>
    </source>
</evidence>
<dbReference type="FunFam" id="3.80.10.10:FF:000539">
    <property type="entry name" value="LRR receptor-like serine/threonine-protein kinase EFR"/>
    <property type="match status" value="1"/>
</dbReference>
<dbReference type="Pfam" id="PF00560">
    <property type="entry name" value="LRR_1"/>
    <property type="match status" value="3"/>
</dbReference>
<keyword evidence="6" id="KW-0597">Phosphoprotein</keyword>
<keyword evidence="9 22" id="KW-0812">Transmembrane</keyword>
<reference evidence="24" key="1">
    <citation type="submission" date="2020-10" db="EMBL/GenBank/DDBJ databases">
        <authorList>
            <person name="Han B."/>
            <person name="Lu T."/>
            <person name="Zhao Q."/>
            <person name="Huang X."/>
            <person name="Zhao Y."/>
        </authorList>
    </citation>
    <scope>NUCLEOTIDE SEQUENCE</scope>
</reference>
<dbReference type="PROSITE" id="PS00108">
    <property type="entry name" value="PROTEIN_KINASE_ST"/>
    <property type="match status" value="1"/>
</dbReference>
<evidence type="ECO:0000256" key="10">
    <source>
        <dbReference type="ARBA" id="ARBA00022729"/>
    </source>
</evidence>
<evidence type="ECO:0000259" key="23">
    <source>
        <dbReference type="PROSITE" id="PS50011"/>
    </source>
</evidence>
<evidence type="ECO:0000256" key="21">
    <source>
        <dbReference type="PROSITE-ProRule" id="PRU10141"/>
    </source>
</evidence>
<dbReference type="InterPro" id="IPR055414">
    <property type="entry name" value="LRR_R13L4/SHOC2-like"/>
</dbReference>
<dbReference type="Gene3D" id="3.80.10.10">
    <property type="entry name" value="Ribonuclease Inhibitor"/>
    <property type="match status" value="2"/>
</dbReference>
<evidence type="ECO:0000256" key="18">
    <source>
        <dbReference type="ARBA" id="ARBA00023180"/>
    </source>
</evidence>
<keyword evidence="11" id="KW-0677">Repeat</keyword>
<dbReference type="Pfam" id="PF13855">
    <property type="entry name" value="LRR_8"/>
    <property type="match status" value="1"/>
</dbReference>
<organism evidence="24 25">
    <name type="scientific">Miscanthus lutarioriparius</name>
    <dbReference type="NCBI Taxonomy" id="422564"/>
    <lineage>
        <taxon>Eukaryota</taxon>
        <taxon>Viridiplantae</taxon>
        <taxon>Streptophyta</taxon>
        <taxon>Embryophyta</taxon>
        <taxon>Tracheophyta</taxon>
        <taxon>Spermatophyta</taxon>
        <taxon>Magnoliopsida</taxon>
        <taxon>Liliopsida</taxon>
        <taxon>Poales</taxon>
        <taxon>Poaceae</taxon>
        <taxon>PACMAD clade</taxon>
        <taxon>Panicoideae</taxon>
        <taxon>Andropogonodae</taxon>
        <taxon>Andropogoneae</taxon>
        <taxon>Saccharinae</taxon>
        <taxon>Miscanthus</taxon>
    </lineage>
</organism>
<evidence type="ECO:0000256" key="2">
    <source>
        <dbReference type="ARBA" id="ARBA00008684"/>
    </source>
</evidence>
<dbReference type="InterPro" id="IPR011009">
    <property type="entry name" value="Kinase-like_dom_sf"/>
</dbReference>
<feature type="transmembrane region" description="Helical" evidence="22">
    <location>
        <begin position="705"/>
        <end position="728"/>
    </location>
</feature>
<evidence type="ECO:0000313" key="25">
    <source>
        <dbReference type="Proteomes" id="UP000604825"/>
    </source>
</evidence>
<gene>
    <name evidence="24" type="ORF">NCGR_LOCUS40416</name>
</gene>
<dbReference type="OrthoDB" id="676979at2759"/>
<name>A0A811QCV5_9POAL</name>
<protein>
    <recommendedName>
        <fullName evidence="3">non-specific serine/threonine protein kinase</fullName>
        <ecNumber evidence="3">2.7.11.1</ecNumber>
    </recommendedName>
</protein>
<keyword evidence="18" id="KW-0325">Glycoprotein</keyword>
<dbReference type="InterPro" id="IPR013210">
    <property type="entry name" value="LRR_N_plant-typ"/>
</dbReference>
<dbReference type="InterPro" id="IPR008271">
    <property type="entry name" value="Ser/Thr_kinase_AS"/>
</dbReference>
<keyword evidence="17" id="KW-0675">Receptor</keyword>
<dbReference type="InterPro" id="IPR017441">
    <property type="entry name" value="Protein_kinase_ATP_BS"/>
</dbReference>
<evidence type="ECO:0000256" key="8">
    <source>
        <dbReference type="ARBA" id="ARBA00022679"/>
    </source>
</evidence>
<evidence type="ECO:0000256" key="6">
    <source>
        <dbReference type="ARBA" id="ARBA00022553"/>
    </source>
</evidence>
<dbReference type="InterPro" id="IPR003591">
    <property type="entry name" value="Leu-rich_rpt_typical-subtyp"/>
</dbReference>
<feature type="binding site" evidence="21">
    <location>
        <position position="797"/>
    </location>
    <ligand>
        <name>ATP</name>
        <dbReference type="ChEBI" id="CHEBI:30616"/>
    </ligand>
</feature>
<comment type="caution">
    <text evidence="24">The sequence shown here is derived from an EMBL/GenBank/DDBJ whole genome shotgun (WGS) entry which is preliminary data.</text>
</comment>
<dbReference type="PROSITE" id="PS50011">
    <property type="entry name" value="PROTEIN_KINASE_DOM"/>
    <property type="match status" value="1"/>
</dbReference>
<comment type="catalytic activity">
    <reaction evidence="20">
        <text>L-seryl-[protein] + ATP = O-phospho-L-seryl-[protein] + ADP + H(+)</text>
        <dbReference type="Rhea" id="RHEA:17989"/>
        <dbReference type="Rhea" id="RHEA-COMP:9863"/>
        <dbReference type="Rhea" id="RHEA-COMP:11604"/>
        <dbReference type="ChEBI" id="CHEBI:15378"/>
        <dbReference type="ChEBI" id="CHEBI:29999"/>
        <dbReference type="ChEBI" id="CHEBI:30616"/>
        <dbReference type="ChEBI" id="CHEBI:83421"/>
        <dbReference type="ChEBI" id="CHEBI:456216"/>
        <dbReference type="EC" id="2.7.11.1"/>
    </reaction>
</comment>
<evidence type="ECO:0000256" key="17">
    <source>
        <dbReference type="ARBA" id="ARBA00023170"/>
    </source>
</evidence>
<evidence type="ECO:0000256" key="22">
    <source>
        <dbReference type="SAM" id="Phobius"/>
    </source>
</evidence>
<dbReference type="FunFam" id="3.80.10.10:FF:000233">
    <property type="entry name" value="Leucine-rich repeat receptor-like protein kinase TDR"/>
    <property type="match status" value="1"/>
</dbReference>
<dbReference type="InterPro" id="IPR051809">
    <property type="entry name" value="Plant_receptor-like_S/T_kinase"/>
</dbReference>
<evidence type="ECO:0000256" key="11">
    <source>
        <dbReference type="ARBA" id="ARBA00022737"/>
    </source>
</evidence>
<keyword evidence="4" id="KW-1003">Cell membrane</keyword>
<evidence type="ECO:0000256" key="13">
    <source>
        <dbReference type="ARBA" id="ARBA00022777"/>
    </source>
</evidence>
<dbReference type="InterPro" id="IPR001611">
    <property type="entry name" value="Leu-rich_rpt"/>
</dbReference>
<dbReference type="Proteomes" id="UP000604825">
    <property type="component" value="Unassembled WGS sequence"/>
</dbReference>
<dbReference type="PROSITE" id="PS00107">
    <property type="entry name" value="PROTEIN_KINASE_ATP"/>
    <property type="match status" value="1"/>
</dbReference>
<feature type="domain" description="Protein kinase" evidence="23">
    <location>
        <begin position="766"/>
        <end position="1079"/>
    </location>
</feature>
<dbReference type="PANTHER" id="PTHR27008">
    <property type="entry name" value="OS04G0122200 PROTEIN"/>
    <property type="match status" value="1"/>
</dbReference>
<dbReference type="GO" id="GO:0005886">
    <property type="term" value="C:plasma membrane"/>
    <property type="evidence" value="ECO:0007669"/>
    <property type="project" value="UniProtKB-SubCell"/>
</dbReference>
<evidence type="ECO:0000256" key="12">
    <source>
        <dbReference type="ARBA" id="ARBA00022741"/>
    </source>
</evidence>
<dbReference type="EMBL" id="CAJGYO010000010">
    <property type="protein sequence ID" value="CAD6256920.1"/>
    <property type="molecule type" value="Genomic_DNA"/>
</dbReference>
<evidence type="ECO:0000256" key="20">
    <source>
        <dbReference type="ARBA" id="ARBA00048679"/>
    </source>
</evidence>
<dbReference type="InterPro" id="IPR032675">
    <property type="entry name" value="LRR_dom_sf"/>
</dbReference>
<evidence type="ECO:0000256" key="5">
    <source>
        <dbReference type="ARBA" id="ARBA00022527"/>
    </source>
</evidence>
<dbReference type="AlphaFoldDB" id="A0A811QCV5"/>
<comment type="catalytic activity">
    <reaction evidence="19">
        <text>L-threonyl-[protein] + ATP = O-phospho-L-threonyl-[protein] + ADP + H(+)</text>
        <dbReference type="Rhea" id="RHEA:46608"/>
        <dbReference type="Rhea" id="RHEA-COMP:11060"/>
        <dbReference type="Rhea" id="RHEA-COMP:11605"/>
        <dbReference type="ChEBI" id="CHEBI:15378"/>
        <dbReference type="ChEBI" id="CHEBI:30013"/>
        <dbReference type="ChEBI" id="CHEBI:30616"/>
        <dbReference type="ChEBI" id="CHEBI:61977"/>
        <dbReference type="ChEBI" id="CHEBI:456216"/>
        <dbReference type="EC" id="2.7.11.1"/>
    </reaction>
</comment>
<keyword evidence="15 22" id="KW-1133">Transmembrane helix</keyword>
<keyword evidence="7" id="KW-0433">Leucine-rich repeat</keyword>
<evidence type="ECO:0000256" key="16">
    <source>
        <dbReference type="ARBA" id="ARBA00023136"/>
    </source>
</evidence>
<dbReference type="GO" id="GO:0004674">
    <property type="term" value="F:protein serine/threonine kinase activity"/>
    <property type="evidence" value="ECO:0007669"/>
    <property type="project" value="UniProtKB-KW"/>
</dbReference>
<accession>A0A811QCV5</accession>